<name>A0ACC1D6N9_9NEOP</name>
<dbReference type="Proteomes" id="UP000824533">
    <property type="component" value="Linkage Group LG08"/>
</dbReference>
<organism evidence="1 2">
    <name type="scientific">Dendrolimus kikuchii</name>
    <dbReference type="NCBI Taxonomy" id="765133"/>
    <lineage>
        <taxon>Eukaryota</taxon>
        <taxon>Metazoa</taxon>
        <taxon>Ecdysozoa</taxon>
        <taxon>Arthropoda</taxon>
        <taxon>Hexapoda</taxon>
        <taxon>Insecta</taxon>
        <taxon>Pterygota</taxon>
        <taxon>Neoptera</taxon>
        <taxon>Endopterygota</taxon>
        <taxon>Lepidoptera</taxon>
        <taxon>Glossata</taxon>
        <taxon>Ditrysia</taxon>
        <taxon>Bombycoidea</taxon>
        <taxon>Lasiocampidae</taxon>
        <taxon>Dendrolimus</taxon>
    </lineage>
</organism>
<accession>A0ACC1D6N9</accession>
<evidence type="ECO:0000313" key="2">
    <source>
        <dbReference type="Proteomes" id="UP000824533"/>
    </source>
</evidence>
<proteinExistence type="predicted"/>
<dbReference type="EMBL" id="CM034394">
    <property type="protein sequence ID" value="KAJ0179492.1"/>
    <property type="molecule type" value="Genomic_DNA"/>
</dbReference>
<comment type="caution">
    <text evidence="1">The sequence shown here is derived from an EMBL/GenBank/DDBJ whole genome shotgun (WGS) entry which is preliminary data.</text>
</comment>
<evidence type="ECO:0000313" key="1">
    <source>
        <dbReference type="EMBL" id="KAJ0179492.1"/>
    </source>
</evidence>
<gene>
    <name evidence="1" type="ORF">K1T71_005204</name>
</gene>
<keyword evidence="2" id="KW-1185">Reference proteome</keyword>
<protein>
    <submittedName>
        <fullName evidence="1">Uncharacterized protein</fullName>
    </submittedName>
</protein>
<reference evidence="1 2" key="1">
    <citation type="journal article" date="2021" name="Front. Genet.">
        <title>Chromosome-Level Genome Assembly Reveals Significant Gene Expansion in the Toll and IMD Signaling Pathways of Dendrolimus kikuchii.</title>
        <authorList>
            <person name="Zhou J."/>
            <person name="Wu P."/>
            <person name="Xiong Z."/>
            <person name="Liu N."/>
            <person name="Zhao N."/>
            <person name="Ji M."/>
            <person name="Qiu Y."/>
            <person name="Yang B."/>
        </authorList>
    </citation>
    <scope>NUCLEOTIDE SEQUENCE [LARGE SCALE GENOMIC DNA]</scope>
    <source>
        <strain evidence="1">Ann1</strain>
    </source>
</reference>
<sequence length="348" mass="39647">MCKNNVFVISSVVFVCAYMVSSQSIGLSRCFQFTWLGPRWNNESVFLNATCQDATRLASGVPCVQPLVVSYDGTWPDVHYIWKHHSQNASCILANNDVCATYTYYFDGQVENSTHMCTRAVNDDGQAITSGCFVQTNGSFVTRACFCRSVPGGLPSIIIACSLKKRVKRKRWVKSWLLKNVYTHLNLLDEVHSTEEEEDYANYYRTGAQMNTVKVVVKNVPDYGASRERNDLGFLTFDLKTDLSHLFNWNVKQLFLYLTAEYVTPNNELNQVVLWDKIILRGENALLDFKNMNTKYYFWDDGNGLKGHNNVTLTLSWNIIPNAGLLPNIQALGQHSFKFPVEYTQTRV</sequence>